<dbReference type="GeneID" id="40313713"/>
<dbReference type="EMBL" id="MKKU01000001">
    <property type="protein sequence ID" value="RNF27718.1"/>
    <property type="molecule type" value="Genomic_DNA"/>
</dbReference>
<comment type="caution">
    <text evidence="1">The sequence shown here is derived from an EMBL/GenBank/DDBJ whole genome shotgun (WGS) entry which is preliminary data.</text>
</comment>
<evidence type="ECO:0000313" key="1">
    <source>
        <dbReference type="EMBL" id="RNF27718.1"/>
    </source>
</evidence>
<dbReference type="RefSeq" id="XP_029232924.1">
    <property type="nucleotide sequence ID" value="XM_029367051.1"/>
</dbReference>
<keyword evidence="2" id="KW-1185">Reference proteome</keyword>
<dbReference type="AlphaFoldDB" id="A0A3R7SBM0"/>
<protein>
    <submittedName>
        <fullName evidence="1">Uncharacterized protein</fullName>
    </submittedName>
</protein>
<name>A0A3R7SBM0_9TRYP</name>
<sequence>MTILLHERVLRRLKRLTPHHPTTLRPIVQFKRPQLRGFIYARGAHGADRLQRKRTKGKDKADILWHLQRGIGGEALKTNPVQRRHHVLAACRHLVLKTRAVQGMKYGLQLLF</sequence>
<reference evidence="1 2" key="1">
    <citation type="journal article" date="2018" name="BMC Genomics">
        <title>Genomic comparison of Trypanosoma conorhini and Trypanosoma rangeli to Trypanosoma cruzi strains of high and low virulence.</title>
        <authorList>
            <person name="Bradwell K.R."/>
            <person name="Koparde V.N."/>
            <person name="Matveyev A.V."/>
            <person name="Serrano M.G."/>
            <person name="Alves J.M."/>
            <person name="Parikh H."/>
            <person name="Huang B."/>
            <person name="Lee V."/>
            <person name="Espinosa-Alvarez O."/>
            <person name="Ortiz P.A."/>
            <person name="Costa-Martins A.G."/>
            <person name="Teixeira M.M."/>
            <person name="Buck G.A."/>
        </authorList>
    </citation>
    <scope>NUCLEOTIDE SEQUENCE [LARGE SCALE GENOMIC DNA]</scope>
    <source>
        <strain evidence="1 2">025E</strain>
    </source>
</reference>
<gene>
    <name evidence="1" type="ORF">Tco025E_00102</name>
</gene>
<proteinExistence type="predicted"/>
<accession>A0A3R7SBM0</accession>
<organism evidence="1 2">
    <name type="scientific">Trypanosoma conorhini</name>
    <dbReference type="NCBI Taxonomy" id="83891"/>
    <lineage>
        <taxon>Eukaryota</taxon>
        <taxon>Discoba</taxon>
        <taxon>Euglenozoa</taxon>
        <taxon>Kinetoplastea</taxon>
        <taxon>Metakinetoplastina</taxon>
        <taxon>Trypanosomatida</taxon>
        <taxon>Trypanosomatidae</taxon>
        <taxon>Trypanosoma</taxon>
    </lineage>
</organism>
<dbReference type="Proteomes" id="UP000284403">
    <property type="component" value="Unassembled WGS sequence"/>
</dbReference>
<evidence type="ECO:0000313" key="2">
    <source>
        <dbReference type="Proteomes" id="UP000284403"/>
    </source>
</evidence>